<comment type="caution">
    <text evidence="1">The sequence shown here is derived from an EMBL/GenBank/DDBJ whole genome shotgun (WGS) entry which is preliminary data.</text>
</comment>
<keyword evidence="2" id="KW-1185">Reference proteome</keyword>
<dbReference type="RefSeq" id="WP_167302942.1">
    <property type="nucleotide sequence ID" value="NZ_JAASQR010000002.1"/>
</dbReference>
<proteinExistence type="predicted"/>
<evidence type="ECO:0000313" key="1">
    <source>
        <dbReference type="EMBL" id="NIJ16282.1"/>
    </source>
</evidence>
<protein>
    <submittedName>
        <fullName evidence="1">Uncharacterized protein</fullName>
    </submittedName>
</protein>
<evidence type="ECO:0000313" key="2">
    <source>
        <dbReference type="Proteomes" id="UP000576821"/>
    </source>
</evidence>
<organism evidence="1 2">
    <name type="scientific">Sphingobium vermicomposti</name>
    <dbReference type="NCBI Taxonomy" id="529005"/>
    <lineage>
        <taxon>Bacteria</taxon>
        <taxon>Pseudomonadati</taxon>
        <taxon>Pseudomonadota</taxon>
        <taxon>Alphaproteobacteria</taxon>
        <taxon>Sphingomonadales</taxon>
        <taxon>Sphingomonadaceae</taxon>
        <taxon>Sphingobium</taxon>
    </lineage>
</organism>
<name>A0A846M2Y7_9SPHN</name>
<gene>
    <name evidence="1" type="ORF">FHS54_001248</name>
</gene>
<dbReference type="Proteomes" id="UP000576821">
    <property type="component" value="Unassembled WGS sequence"/>
</dbReference>
<dbReference type="EMBL" id="JAASQR010000002">
    <property type="protein sequence ID" value="NIJ16282.1"/>
    <property type="molecule type" value="Genomic_DNA"/>
</dbReference>
<reference evidence="1 2" key="1">
    <citation type="submission" date="2020-03" db="EMBL/GenBank/DDBJ databases">
        <title>Genomic Encyclopedia of Type Strains, Phase IV (KMG-IV): sequencing the most valuable type-strain genomes for metagenomic binning, comparative biology and taxonomic classification.</title>
        <authorList>
            <person name="Goeker M."/>
        </authorList>
    </citation>
    <scope>NUCLEOTIDE SEQUENCE [LARGE SCALE GENOMIC DNA]</scope>
    <source>
        <strain evidence="1 2">DSM 21299</strain>
    </source>
</reference>
<accession>A0A846M2Y7</accession>
<dbReference type="AlphaFoldDB" id="A0A846M2Y7"/>
<sequence length="256" mass="29249">MAAHGSMRCDLPWGWWLRAEPRGFVDDEENVWSSVRDAFWRGRLGFQSPGEPEHFEMMLRVMTSMGSRQLNPIESKHDLFENSILFWRFYMLWLGSTGLANGTVHDASLTEEGRSALAMLQATRDPAWVDLPMSSVVDAVRMVGQGAAEKAREASIQQFEAQTSRLPWIFSRERVGTRFLITLTGLARDSRMPTKRVFWSQDFAGNVARDDFFGWLAERVERWEDWGEFAYSEGAGALTQRFLQLVIASNGLTGRR</sequence>